<dbReference type="GO" id="GO:0009374">
    <property type="term" value="F:biotin binding"/>
    <property type="evidence" value="ECO:0007669"/>
    <property type="project" value="InterPro"/>
</dbReference>
<dbReference type="Gene3D" id="2.40.70.10">
    <property type="entry name" value="Acid Proteases"/>
    <property type="match status" value="2"/>
</dbReference>
<dbReference type="PRINTS" id="PR00792">
    <property type="entry name" value="PEPSIN"/>
</dbReference>
<dbReference type="GO" id="GO:0005576">
    <property type="term" value="C:extracellular region"/>
    <property type="evidence" value="ECO:0007669"/>
    <property type="project" value="UniProtKB-SubCell"/>
</dbReference>
<dbReference type="PANTHER" id="PTHR47966">
    <property type="entry name" value="BETA-SITE APP-CLEAVING ENZYME, ISOFORM A-RELATED"/>
    <property type="match status" value="1"/>
</dbReference>
<comment type="similarity">
    <text evidence="2">Belongs to the peptidase A1 family.</text>
</comment>
<dbReference type="InterPro" id="IPR001461">
    <property type="entry name" value="Aspartic_peptidase_A1"/>
</dbReference>
<dbReference type="Proteomes" id="UP000070516">
    <property type="component" value="Chromosome"/>
</dbReference>
<dbReference type="InterPro" id="IPR033121">
    <property type="entry name" value="PEPTIDASE_A1"/>
</dbReference>
<sequence length="643" mass="69487">MDSKEPVPSKLIFPMQRGPFQNNGASPWYCTIRLGTPAQSLKFSLDSGTNMSWVTSTLCPAEQCVHSGGGRFDIEASSTFAFTDCVRRPYSFGPWGTMQVESASDILTLPNDARLDSELFLAAAYEGDQFKALDWDGGLGLPCSSAYVEGRSSFVFQTLMREGQLDPAQPFVAFDWDAVRHSGSCQMGAIDPSKAQGPHLFLPWSVYNALPGVEYIWSTELKSYSVGSEKLRSNIKFALDSGSSQFKGDSALMRETLARIAQGNQPDILLEFADGQMTLGSDLYNCRVEAGPQQGQTVPQFAPLGLTDLVLVGSLVMEYCYTLYEYQVVKCNREVYSLAPVGVWLFNRPEGPQIITRSSSKPFMPGARAVGDRKLTLPGPAFETATVAGAWRNDYGSVMTLAVAGQQITGTYRSSTGSTGEYSVIGCLSGSDASRAKTQPLAMAIEWHDLGDGTQDPSWNWASGLSGQLSVTDQGDVLTLNHVLVATSDFAELARQGNYIDKLVYRRLEPQAPSRPNANIEPLSIENNLAGQWVAAEGSSLVLSVHSDSKKRFGIVQGSFKGREASAEVTGFTDINALQSTISLQSVSLTVAIHHDNTVCTLIGTLDLVADILSLLILTSSAIAPGQAYLATQISSLHFKRIS</sequence>
<evidence type="ECO:0000313" key="7">
    <source>
        <dbReference type="Proteomes" id="UP000070516"/>
    </source>
</evidence>
<dbReference type="Pfam" id="PF01382">
    <property type="entry name" value="Avidin"/>
    <property type="match status" value="1"/>
</dbReference>
<dbReference type="SUPFAM" id="SSF50630">
    <property type="entry name" value="Acid proteases"/>
    <property type="match status" value="1"/>
</dbReference>
<protein>
    <submittedName>
        <fullName evidence="6">Peptidase A1 pepsin</fullName>
    </submittedName>
</protein>
<dbReference type="EMBL" id="CP014546">
    <property type="protein sequence ID" value="AMN81026.1"/>
    <property type="molecule type" value="Genomic_DNA"/>
</dbReference>
<dbReference type="SUPFAM" id="SSF50876">
    <property type="entry name" value="Avidin/streptavidin"/>
    <property type="match status" value="1"/>
</dbReference>
<evidence type="ECO:0000313" key="6">
    <source>
        <dbReference type="EMBL" id="AMN81026.1"/>
    </source>
</evidence>
<dbReference type="InterPro" id="IPR036896">
    <property type="entry name" value="Avidin-like_sf"/>
</dbReference>
<keyword evidence="4" id="KW-0732">Signal</keyword>
<dbReference type="InterPro" id="IPR021109">
    <property type="entry name" value="Peptidase_aspartic_dom_sf"/>
</dbReference>
<dbReference type="GO" id="GO:0004190">
    <property type="term" value="F:aspartic-type endopeptidase activity"/>
    <property type="evidence" value="ECO:0007669"/>
    <property type="project" value="InterPro"/>
</dbReference>
<dbReference type="InterPro" id="IPR034164">
    <property type="entry name" value="Pepsin-like_dom"/>
</dbReference>
<dbReference type="Pfam" id="PF00026">
    <property type="entry name" value="Asp"/>
    <property type="match status" value="1"/>
</dbReference>
<accession>A0A127I2J4</accession>
<dbReference type="PANTHER" id="PTHR47966:SF51">
    <property type="entry name" value="BETA-SITE APP-CLEAVING ENZYME, ISOFORM A-RELATED"/>
    <property type="match status" value="1"/>
</dbReference>
<gene>
    <name evidence="6" type="ORF">AYR47_23165</name>
</gene>
<name>A0A127I2J4_PSEAZ</name>
<organism evidence="6 7">
    <name type="scientific">Pseudomonas azotoformans</name>
    <dbReference type="NCBI Taxonomy" id="47878"/>
    <lineage>
        <taxon>Bacteria</taxon>
        <taxon>Pseudomonadati</taxon>
        <taxon>Pseudomonadota</taxon>
        <taxon>Gammaproteobacteria</taxon>
        <taxon>Pseudomonadales</taxon>
        <taxon>Pseudomonadaceae</taxon>
        <taxon>Pseudomonas</taxon>
    </lineage>
</organism>
<dbReference type="Gene3D" id="2.40.128.30">
    <property type="entry name" value="Avidin-like"/>
    <property type="match status" value="1"/>
</dbReference>
<dbReference type="InterPro" id="IPR005468">
    <property type="entry name" value="Avidin/str"/>
</dbReference>
<evidence type="ECO:0000259" key="5">
    <source>
        <dbReference type="PROSITE" id="PS51767"/>
    </source>
</evidence>
<evidence type="ECO:0000256" key="4">
    <source>
        <dbReference type="ARBA" id="ARBA00022729"/>
    </source>
</evidence>
<reference evidence="6 7" key="1">
    <citation type="submission" date="2016-02" db="EMBL/GenBank/DDBJ databases">
        <title>Complete genome sequence of Pseudomonas azotoformans S4.</title>
        <authorList>
            <person name="Fang Y."/>
            <person name="Wu L."/>
            <person name="Feng G."/>
        </authorList>
    </citation>
    <scope>NUCLEOTIDE SEQUENCE [LARGE SCALE GENOMIC DNA]</scope>
    <source>
        <strain evidence="6 7">S4</strain>
    </source>
</reference>
<keyword evidence="3" id="KW-0964">Secreted</keyword>
<feature type="domain" description="Peptidase A1" evidence="5">
    <location>
        <begin position="28"/>
        <end position="339"/>
    </location>
</feature>
<dbReference type="GO" id="GO:0006508">
    <property type="term" value="P:proteolysis"/>
    <property type="evidence" value="ECO:0007669"/>
    <property type="project" value="InterPro"/>
</dbReference>
<evidence type="ECO:0000256" key="2">
    <source>
        <dbReference type="ARBA" id="ARBA00007447"/>
    </source>
</evidence>
<dbReference type="PROSITE" id="PS51767">
    <property type="entry name" value="PEPTIDASE_A1"/>
    <property type="match status" value="1"/>
</dbReference>
<dbReference type="CDD" id="cd05471">
    <property type="entry name" value="pepsin_like"/>
    <property type="match status" value="1"/>
</dbReference>
<dbReference type="RefSeq" id="WP_061437057.1">
    <property type="nucleotide sequence ID" value="NZ_CP014546.1"/>
</dbReference>
<comment type="subcellular location">
    <subcellularLocation>
        <location evidence="1">Secreted</location>
    </subcellularLocation>
</comment>
<dbReference type="KEGG" id="pazo:AYR47_23165"/>
<proteinExistence type="inferred from homology"/>
<dbReference type="AlphaFoldDB" id="A0A127I2J4"/>
<evidence type="ECO:0000256" key="1">
    <source>
        <dbReference type="ARBA" id="ARBA00004613"/>
    </source>
</evidence>
<evidence type="ECO:0000256" key="3">
    <source>
        <dbReference type="ARBA" id="ARBA00022525"/>
    </source>
</evidence>